<evidence type="ECO:0000313" key="2">
    <source>
        <dbReference type="EMBL" id="PPJ50403.1"/>
    </source>
</evidence>
<evidence type="ECO:0000313" key="3">
    <source>
        <dbReference type="Proteomes" id="UP000237631"/>
    </source>
</evidence>
<dbReference type="STRING" id="357750.A0A2S6BSC9"/>
<feature type="compositionally biased region" description="Gly residues" evidence="1">
    <location>
        <begin position="144"/>
        <end position="156"/>
    </location>
</feature>
<name>A0A2S6BSC9_9PEZI</name>
<evidence type="ECO:0000256" key="1">
    <source>
        <dbReference type="SAM" id="MobiDB-lite"/>
    </source>
</evidence>
<reference evidence="3" key="1">
    <citation type="journal article" date="2017" name="bioRxiv">
        <title>Conservation of a gene cluster reveals novel cercosporin biosynthetic mechanisms and extends production to the genus Colletotrichum.</title>
        <authorList>
            <person name="de Jonge R."/>
            <person name="Ebert M.K."/>
            <person name="Huitt-Roehl C.R."/>
            <person name="Pal P."/>
            <person name="Suttle J.C."/>
            <person name="Spanner R.E."/>
            <person name="Neubauer J.D."/>
            <person name="Jurick W.M.II."/>
            <person name="Stott K.A."/>
            <person name="Secor G.A."/>
            <person name="Thomma B.P.H.J."/>
            <person name="Van de Peer Y."/>
            <person name="Townsend C.A."/>
            <person name="Bolton M.D."/>
        </authorList>
    </citation>
    <scope>NUCLEOTIDE SEQUENCE [LARGE SCALE GENOMIC DNA]</scope>
    <source>
        <strain evidence="3">CBS538.71</strain>
    </source>
</reference>
<feature type="compositionally biased region" description="Polar residues" evidence="1">
    <location>
        <begin position="60"/>
        <end position="77"/>
    </location>
</feature>
<protein>
    <submittedName>
        <fullName evidence="2">Uncharacterized protein</fullName>
    </submittedName>
</protein>
<accession>A0A2S6BSC9</accession>
<keyword evidence="3" id="KW-1185">Reference proteome</keyword>
<gene>
    <name evidence="2" type="ORF">CBER1_06979</name>
</gene>
<feature type="region of interest" description="Disordered" evidence="1">
    <location>
        <begin position="60"/>
        <end position="86"/>
    </location>
</feature>
<feature type="compositionally biased region" description="Gly residues" evidence="1">
    <location>
        <begin position="167"/>
        <end position="176"/>
    </location>
</feature>
<comment type="caution">
    <text evidence="2">The sequence shown here is derived from an EMBL/GenBank/DDBJ whole genome shotgun (WGS) entry which is preliminary data.</text>
</comment>
<dbReference type="InterPro" id="IPR036397">
    <property type="entry name" value="RNaseH_sf"/>
</dbReference>
<sequence>MKPGLRILALTILNKVIQEDGAHGPIEDADATMRLHLRKTPYDRETEAKKWKAVWKALQAQQVPQPSGSARSNTNYHSGRGGQAVRGHRGVNLVTNNSGNGSQVMMVNGNVINNYVEVQNFFPPLPATRGGGAAGNMGVRGGNAGRGGPQGRGGFQAAGRGDAQAAGRGGTQGTGAGRSYAQAAGRGGIQGAVRGGLHSAGRGVVVLVAGSTSGSLTESIIFYTALGMMKL</sequence>
<dbReference type="GO" id="GO:0003676">
    <property type="term" value="F:nucleic acid binding"/>
    <property type="evidence" value="ECO:0007669"/>
    <property type="project" value="InterPro"/>
</dbReference>
<dbReference type="Proteomes" id="UP000237631">
    <property type="component" value="Unassembled WGS sequence"/>
</dbReference>
<dbReference type="AlphaFoldDB" id="A0A2S6BSC9"/>
<organism evidence="2 3">
    <name type="scientific">Cercospora berteroae</name>
    <dbReference type="NCBI Taxonomy" id="357750"/>
    <lineage>
        <taxon>Eukaryota</taxon>
        <taxon>Fungi</taxon>
        <taxon>Dikarya</taxon>
        <taxon>Ascomycota</taxon>
        <taxon>Pezizomycotina</taxon>
        <taxon>Dothideomycetes</taxon>
        <taxon>Dothideomycetidae</taxon>
        <taxon>Mycosphaerellales</taxon>
        <taxon>Mycosphaerellaceae</taxon>
        <taxon>Cercospora</taxon>
    </lineage>
</organism>
<dbReference type="Gene3D" id="3.30.420.10">
    <property type="entry name" value="Ribonuclease H-like superfamily/Ribonuclease H"/>
    <property type="match status" value="1"/>
</dbReference>
<proteinExistence type="predicted"/>
<dbReference type="EMBL" id="PNEN01001786">
    <property type="protein sequence ID" value="PPJ50403.1"/>
    <property type="molecule type" value="Genomic_DNA"/>
</dbReference>
<feature type="compositionally biased region" description="Low complexity" evidence="1">
    <location>
        <begin position="157"/>
        <end position="166"/>
    </location>
</feature>
<feature type="region of interest" description="Disordered" evidence="1">
    <location>
        <begin position="144"/>
        <end position="181"/>
    </location>
</feature>